<feature type="signal peptide" evidence="1">
    <location>
        <begin position="1"/>
        <end position="26"/>
    </location>
</feature>
<dbReference type="EMBL" id="CP019288">
    <property type="protein sequence ID" value="QHI37756.1"/>
    <property type="molecule type" value="Genomic_DNA"/>
</dbReference>
<accession>A0A7L4ZNI6</accession>
<evidence type="ECO:0008006" key="4">
    <source>
        <dbReference type="Google" id="ProtNLM"/>
    </source>
</evidence>
<dbReference type="OrthoDB" id="1425764at2"/>
<reference evidence="2 3" key="1">
    <citation type="journal article" date="2013" name="Int. J. Syst. Evol. Microbiol.">
        <title>Kordia antarctica sp. nov., isolated from Antarctic seawater.</title>
        <authorList>
            <person name="Baek K."/>
            <person name="Choi A."/>
            <person name="Kang I."/>
            <person name="Lee K."/>
            <person name="Cho J.C."/>
        </authorList>
    </citation>
    <scope>NUCLEOTIDE SEQUENCE [LARGE SCALE GENOMIC DNA]</scope>
    <source>
        <strain evidence="2 3">IMCC3317</strain>
    </source>
</reference>
<sequence>MKKFILKSRNFALVLLMIAGSLYIISCQTEEISTATEDVISTTDLTESQKIQGIPFDPDFSPPNIPNPPTIDAHCVVRLAYLSYLERCPTNASDVTYWINILNTRGFDDLAKGFITSPEASQRWNSRYQSFLSRNNITSYQIHKKIYIAYRGLLLREPDVPGGIYWNNILNTRGILDVANGIGNSPEFGRRLSGITTECNNAANQCTF</sequence>
<gene>
    <name evidence="2" type="ORF">IMCC3317_31370</name>
</gene>
<evidence type="ECO:0000313" key="2">
    <source>
        <dbReference type="EMBL" id="QHI37756.1"/>
    </source>
</evidence>
<dbReference type="Proteomes" id="UP000464657">
    <property type="component" value="Chromosome"/>
</dbReference>
<proteinExistence type="predicted"/>
<dbReference type="AlphaFoldDB" id="A0A7L4ZNI6"/>
<organism evidence="2 3">
    <name type="scientific">Kordia antarctica</name>
    <dbReference type="NCBI Taxonomy" id="1218801"/>
    <lineage>
        <taxon>Bacteria</taxon>
        <taxon>Pseudomonadati</taxon>
        <taxon>Bacteroidota</taxon>
        <taxon>Flavobacteriia</taxon>
        <taxon>Flavobacteriales</taxon>
        <taxon>Flavobacteriaceae</taxon>
        <taxon>Kordia</taxon>
    </lineage>
</organism>
<keyword evidence="3" id="KW-1185">Reference proteome</keyword>
<name>A0A7L4ZNI6_9FLAO</name>
<evidence type="ECO:0000313" key="3">
    <source>
        <dbReference type="Proteomes" id="UP000464657"/>
    </source>
</evidence>
<protein>
    <recommendedName>
        <fullName evidence="4">DUF4214 domain-containing protein</fullName>
    </recommendedName>
</protein>
<evidence type="ECO:0000256" key="1">
    <source>
        <dbReference type="SAM" id="SignalP"/>
    </source>
</evidence>
<dbReference type="RefSeq" id="WP_160130353.1">
    <property type="nucleotide sequence ID" value="NZ_CP019288.1"/>
</dbReference>
<feature type="chain" id="PRO_5029914755" description="DUF4214 domain-containing protein" evidence="1">
    <location>
        <begin position="27"/>
        <end position="208"/>
    </location>
</feature>
<dbReference type="KEGG" id="kan:IMCC3317_31370"/>
<keyword evidence="1" id="KW-0732">Signal</keyword>